<dbReference type="InterPro" id="IPR011044">
    <property type="entry name" value="Quino_amine_DH_bsu"/>
</dbReference>
<reference evidence="2" key="1">
    <citation type="submission" date="2023-07" db="EMBL/GenBank/DDBJ databases">
        <title>Genomic Encyclopedia of Type Strains, Phase IV (KMG-IV): sequencing the most valuable type-strain genomes for metagenomic binning, comparative biology and taxonomic classification.</title>
        <authorList>
            <person name="Goeker M."/>
        </authorList>
    </citation>
    <scope>NUCLEOTIDE SEQUENCE</scope>
    <source>
        <strain evidence="2">DSM 24202</strain>
    </source>
</reference>
<sequence>MRTLLLFMIAALLLHNQLHGANALTLALLGEPPALLDLISVELTRDDSFALLARAEIDQILREHQLTASDSSQLARLFPHADIIAVFTAAWNQKSGRIVVINAKNGFRLADQSWAYDAPAAQINSLAQIIRDGASKARKPGSQLIAINQYRLVSIDWQQHDAIKTWFNQFETALTRHPDIQLLERERLDAVGEERQLSAAQFALTPSARILRLEFEPGDKSTHVHLTLYCHDLQGREITRLRQLDILALTPDATAQFVSKLADTLAAQAPTGAVTAAAAREAAEFYAAYQQNLDRNDALKYIQAAVALNPHHEEYRHAEIVAMANIRSYRSRQDQLDKTRQTYARIQRFQNDFPHSQRPFFPVEARRKWHLFAFGLEESMESYRHRGQMDLAADCERVLQQYGAFFAEIRPAVHADIRRQPQYQFDLSDGLGSSSEIKHVITFLREAFFASPLYTDHDQRISDFFAVYLEILHALERSYRLDPTKPTPTPKAFMPWDKLLQDSTVRNATRSFLNQDQTLIAFLEECSLPDGKALALDWRTVQILLNTQHQPKNIKKNYHDYFAALAALSPGCFADLTKWQNRLIEAPFSIINEECFAVPPNFAYTCLHEYLGNSTLDVLILLENAARGNGHDDLLPPLLVAMDAIHALNYRYLTEYKVANLFRDLAFVIWEKTPAESRRTIEQFRPSPRQDQLLRAVNAQVVFDYGGFHDAMAAPKPMVCKNACQDSDGVILLLGQANGQQGQGAMVARIAADGRFSKLIDIEEFARKTHLYFGDDDTSFIHLLCDSQFILVASNNGLGVFNRQSGALLSTFHIPLQPNNTCLALVGDRLFVQTTNALHAMNLQGEERRLYFSQERLEPQHDLDRGGLASDLVTCANGELFFLVSHEVPKQRYAKQEIWQLKTADDSPQLFLALPPKRCYALAPGNQAPLVLALDRQSNVIYQLDHATRTLQPLAEAPKKGKYSSPRHMRNTFSDVNIPYPYPYVLHEHFLWAGGHYPACINLAAPEQSPLIWLPRTTWAFPLRNDVLFLRRDMWFRLRLRDNASPKPQP</sequence>
<keyword evidence="1" id="KW-0732">Signal</keyword>
<dbReference type="AlphaFoldDB" id="A0AAE4AML1"/>
<organism evidence="2 3">
    <name type="scientific">Oligosphaera ethanolica</name>
    <dbReference type="NCBI Taxonomy" id="760260"/>
    <lineage>
        <taxon>Bacteria</taxon>
        <taxon>Pseudomonadati</taxon>
        <taxon>Lentisphaerota</taxon>
        <taxon>Oligosphaeria</taxon>
        <taxon>Oligosphaerales</taxon>
        <taxon>Oligosphaeraceae</taxon>
        <taxon>Oligosphaera</taxon>
    </lineage>
</organism>
<dbReference type="Proteomes" id="UP001238163">
    <property type="component" value="Unassembled WGS sequence"/>
</dbReference>
<feature type="signal peptide" evidence="1">
    <location>
        <begin position="1"/>
        <end position="20"/>
    </location>
</feature>
<dbReference type="RefSeq" id="WP_307259946.1">
    <property type="nucleotide sequence ID" value="NZ_JAUSVL010000001.1"/>
</dbReference>
<comment type="caution">
    <text evidence="2">The sequence shown here is derived from an EMBL/GenBank/DDBJ whole genome shotgun (WGS) entry which is preliminary data.</text>
</comment>
<protein>
    <submittedName>
        <fullName evidence="2">Uncharacterized protein</fullName>
    </submittedName>
</protein>
<name>A0AAE4AML1_9BACT</name>
<accession>A0AAE4AML1</accession>
<dbReference type="SUPFAM" id="SSF50969">
    <property type="entry name" value="YVTN repeat-like/Quinoprotein amine dehydrogenase"/>
    <property type="match status" value="1"/>
</dbReference>
<keyword evidence="3" id="KW-1185">Reference proteome</keyword>
<evidence type="ECO:0000313" key="2">
    <source>
        <dbReference type="EMBL" id="MDQ0288611.1"/>
    </source>
</evidence>
<dbReference type="EMBL" id="JAUSVL010000001">
    <property type="protein sequence ID" value="MDQ0288611.1"/>
    <property type="molecule type" value="Genomic_DNA"/>
</dbReference>
<evidence type="ECO:0000256" key="1">
    <source>
        <dbReference type="SAM" id="SignalP"/>
    </source>
</evidence>
<gene>
    <name evidence="2" type="ORF">J3R75_000718</name>
</gene>
<feature type="chain" id="PRO_5042069015" evidence="1">
    <location>
        <begin position="21"/>
        <end position="1050"/>
    </location>
</feature>
<proteinExistence type="predicted"/>
<evidence type="ECO:0000313" key="3">
    <source>
        <dbReference type="Proteomes" id="UP001238163"/>
    </source>
</evidence>